<reference evidence="1" key="1">
    <citation type="journal article" date="2014" name="Front. Microbiol.">
        <title>High frequency of phylogenetically diverse reductive dehalogenase-homologous genes in deep subseafloor sedimentary metagenomes.</title>
        <authorList>
            <person name="Kawai M."/>
            <person name="Futagami T."/>
            <person name="Toyoda A."/>
            <person name="Takaki Y."/>
            <person name="Nishi S."/>
            <person name="Hori S."/>
            <person name="Arai W."/>
            <person name="Tsubouchi T."/>
            <person name="Morono Y."/>
            <person name="Uchiyama I."/>
            <person name="Ito T."/>
            <person name="Fujiyama A."/>
            <person name="Inagaki F."/>
            <person name="Takami H."/>
        </authorList>
    </citation>
    <scope>NUCLEOTIDE SEQUENCE</scope>
    <source>
        <strain evidence="1">Expedition CK06-06</strain>
    </source>
</reference>
<comment type="caution">
    <text evidence="1">The sequence shown here is derived from an EMBL/GenBank/DDBJ whole genome shotgun (WGS) entry which is preliminary data.</text>
</comment>
<gene>
    <name evidence="1" type="ORF">S03H2_33981</name>
</gene>
<dbReference type="PROSITE" id="PS52016">
    <property type="entry name" value="TONB_DEPENDENT_REC_3"/>
    <property type="match status" value="1"/>
</dbReference>
<dbReference type="AlphaFoldDB" id="X1I3T1"/>
<dbReference type="Pfam" id="PF13620">
    <property type="entry name" value="CarboxypepD_reg"/>
    <property type="match status" value="1"/>
</dbReference>
<dbReference type="InterPro" id="IPR008969">
    <property type="entry name" value="CarboxyPept-like_regulatory"/>
</dbReference>
<organism evidence="1">
    <name type="scientific">marine sediment metagenome</name>
    <dbReference type="NCBI Taxonomy" id="412755"/>
    <lineage>
        <taxon>unclassified sequences</taxon>
        <taxon>metagenomes</taxon>
        <taxon>ecological metagenomes</taxon>
    </lineage>
</organism>
<feature type="non-terminal residue" evidence="1">
    <location>
        <position position="250"/>
    </location>
</feature>
<dbReference type="InterPro" id="IPR039426">
    <property type="entry name" value="TonB-dep_rcpt-like"/>
</dbReference>
<name>X1I3T1_9ZZZZ</name>
<accession>X1I3T1</accession>
<dbReference type="Gene3D" id="2.60.40.1120">
    <property type="entry name" value="Carboxypeptidase-like, regulatory domain"/>
    <property type="match status" value="1"/>
</dbReference>
<evidence type="ECO:0000313" key="1">
    <source>
        <dbReference type="EMBL" id="GAH52218.1"/>
    </source>
</evidence>
<dbReference type="GO" id="GO:0044718">
    <property type="term" value="P:siderophore transmembrane transport"/>
    <property type="evidence" value="ECO:0007669"/>
    <property type="project" value="TreeGrafter"/>
</dbReference>
<dbReference type="EMBL" id="BARU01020719">
    <property type="protein sequence ID" value="GAH52218.1"/>
    <property type="molecule type" value="Genomic_DNA"/>
</dbReference>
<sequence>MKKYLCFLAIAFMLLFFSGQAFAQSGSTGAIEGKVFDEKGSPLPGVEVKLSSPDLIGGTQVKLTTASGKYRFVAVPRGTYAVEASLPGFTPTRSENIRLFVQQTITSDIILKIATLEEQVTVIGTAPLIDVKDSMISATNLDRQMLQTVGSELRLKDSTLLINFAPGVQDRSAMGASENVSNAWQIDGQGLLSYIGAGSYWNAPDLNIIEEIQISGSGANAEYGGFTGAVMNMITKSGGNTFEGMVEVSY</sequence>
<dbReference type="PANTHER" id="PTHR30069">
    <property type="entry name" value="TONB-DEPENDENT OUTER MEMBRANE RECEPTOR"/>
    <property type="match status" value="1"/>
</dbReference>
<protein>
    <recommendedName>
        <fullName evidence="2">TonB-dependent receptor plug domain-containing protein</fullName>
    </recommendedName>
</protein>
<dbReference type="GO" id="GO:0015344">
    <property type="term" value="F:siderophore uptake transmembrane transporter activity"/>
    <property type="evidence" value="ECO:0007669"/>
    <property type="project" value="TreeGrafter"/>
</dbReference>
<dbReference type="SUPFAM" id="SSF56935">
    <property type="entry name" value="Porins"/>
    <property type="match status" value="1"/>
</dbReference>
<proteinExistence type="predicted"/>
<evidence type="ECO:0008006" key="2">
    <source>
        <dbReference type="Google" id="ProtNLM"/>
    </source>
</evidence>
<dbReference type="SUPFAM" id="SSF49464">
    <property type="entry name" value="Carboxypeptidase regulatory domain-like"/>
    <property type="match status" value="1"/>
</dbReference>
<dbReference type="PANTHER" id="PTHR30069:SF46">
    <property type="entry name" value="OAR PROTEIN"/>
    <property type="match status" value="1"/>
</dbReference>
<dbReference type="GO" id="GO:0009279">
    <property type="term" value="C:cell outer membrane"/>
    <property type="evidence" value="ECO:0007669"/>
    <property type="project" value="TreeGrafter"/>
</dbReference>